<dbReference type="Proteomes" id="UP000298327">
    <property type="component" value="Unassembled WGS sequence"/>
</dbReference>
<feature type="region of interest" description="Disordered" evidence="1">
    <location>
        <begin position="200"/>
        <end position="332"/>
    </location>
</feature>
<accession>A0A4Y9Y6L5</accession>
<name>A0A4Y9Y6L5_9AGAM</name>
<gene>
    <name evidence="2" type="ORF">EVG20_g8258</name>
</gene>
<comment type="caution">
    <text evidence="2">The sequence shown here is derived from an EMBL/GenBank/DDBJ whole genome shotgun (WGS) entry which is preliminary data.</text>
</comment>
<dbReference type="OrthoDB" id="3260393at2759"/>
<organism evidence="2 3">
    <name type="scientific">Dentipellis fragilis</name>
    <dbReference type="NCBI Taxonomy" id="205917"/>
    <lineage>
        <taxon>Eukaryota</taxon>
        <taxon>Fungi</taxon>
        <taxon>Dikarya</taxon>
        <taxon>Basidiomycota</taxon>
        <taxon>Agaricomycotina</taxon>
        <taxon>Agaricomycetes</taxon>
        <taxon>Russulales</taxon>
        <taxon>Hericiaceae</taxon>
        <taxon>Dentipellis</taxon>
    </lineage>
</organism>
<feature type="region of interest" description="Disordered" evidence="1">
    <location>
        <begin position="436"/>
        <end position="481"/>
    </location>
</feature>
<keyword evidence="3" id="KW-1185">Reference proteome</keyword>
<sequence>MDLDRLQAARDALQREAVTPAPLLAKGKTEYKTSASCALLISSRPSRLPLLPPFSTCPLSIYPRTRIEMAHYSSLFTWGLLSERATPSPPTSPKLFSKFRKTSLPSASIHESASAMYTLDSEADAEDLPPPEWNSAFFFSVRDGRGSAELRSFLSLDLAESQSMRSAKHRRAESHDVQPVTFTMPAPVSAPLFQPVETLSPTHRASPLPPPSPSSSSSRRVDQYRNTETLPPARRVSPLPPSSPAGSSSYRSPSRNLSSLPPSPADLSLHYPQHTNASPHSPARNFSPLPPSPAASSTRRPSRDSLRHLPSPKPAPNTTLPQIPSPTRALPQLPQLNTTIPLASSASSASSSPWISHRSTLSAPSILPPPSPTPSSCLIPSPVAVAPTQRFSFASGATSVRTPSKRIANRSDALACLEGRDRARYRRRNFMNLSDDEDEADVEDELDDVHTRAPSLRAPPPTPMAVKPSPVKAKPRTRSRRGTADSWFPFANFIDLRDDDLPSWRSFIEIASTAHILSSPSFIYIYAPTRIRSVANLSPFLCIYTTHTFSVPLPLPLPSPQPVRYALDTD</sequence>
<feature type="compositionally biased region" description="Acidic residues" evidence="1">
    <location>
        <begin position="436"/>
        <end position="447"/>
    </location>
</feature>
<dbReference type="AlphaFoldDB" id="A0A4Y9Y6L5"/>
<proteinExistence type="predicted"/>
<evidence type="ECO:0000256" key="1">
    <source>
        <dbReference type="SAM" id="MobiDB-lite"/>
    </source>
</evidence>
<feature type="compositionally biased region" description="Low complexity" evidence="1">
    <location>
        <begin position="244"/>
        <end position="269"/>
    </location>
</feature>
<dbReference type="EMBL" id="SEOQ01000699">
    <property type="protein sequence ID" value="TFY58164.1"/>
    <property type="molecule type" value="Genomic_DNA"/>
</dbReference>
<reference evidence="2 3" key="1">
    <citation type="submission" date="2019-02" db="EMBL/GenBank/DDBJ databases">
        <title>Genome sequencing of the rare red list fungi Dentipellis fragilis.</title>
        <authorList>
            <person name="Buettner E."/>
            <person name="Kellner H."/>
        </authorList>
    </citation>
    <scope>NUCLEOTIDE SEQUENCE [LARGE SCALE GENOMIC DNA]</scope>
    <source>
        <strain evidence="2 3">DSM 105465</strain>
    </source>
</reference>
<evidence type="ECO:0000313" key="3">
    <source>
        <dbReference type="Proteomes" id="UP000298327"/>
    </source>
</evidence>
<dbReference type="STRING" id="205917.A0A4Y9Y6L5"/>
<protein>
    <submittedName>
        <fullName evidence="2">Uncharacterized protein</fullName>
    </submittedName>
</protein>
<evidence type="ECO:0000313" key="2">
    <source>
        <dbReference type="EMBL" id="TFY58164.1"/>
    </source>
</evidence>